<dbReference type="KEGG" id="mtua:CSH63_05210"/>
<evidence type="ECO:0000256" key="3">
    <source>
        <dbReference type="ARBA" id="ARBA00022741"/>
    </source>
</evidence>
<dbReference type="GO" id="GO:0015658">
    <property type="term" value="F:branched-chain amino acid transmembrane transporter activity"/>
    <property type="evidence" value="ECO:0007669"/>
    <property type="project" value="TreeGrafter"/>
</dbReference>
<dbReference type="Proteomes" id="UP000267804">
    <property type="component" value="Chromosome"/>
</dbReference>
<dbReference type="PANTHER" id="PTHR43820">
    <property type="entry name" value="HIGH-AFFINITY BRANCHED-CHAIN AMINO ACID TRANSPORT ATP-BINDING PROTEIN LIVF"/>
    <property type="match status" value="1"/>
</dbReference>
<proteinExistence type="inferred from homology"/>
<accession>A0A386WGQ4</accession>
<gene>
    <name evidence="7" type="ORF">CSH63_05210</name>
</gene>
<evidence type="ECO:0000256" key="5">
    <source>
        <dbReference type="ARBA" id="ARBA00022970"/>
    </source>
</evidence>
<dbReference type="GO" id="GO:0015807">
    <property type="term" value="P:L-amino acid transport"/>
    <property type="evidence" value="ECO:0007669"/>
    <property type="project" value="TreeGrafter"/>
</dbReference>
<sequence>MLTLDSMKAWYGRTQALFGVDLTVAPGETVALVGTNGAGKTTTLRAILGAVRTEGAVQVDGVDISDTPTHRRVADHRIAIVHEGRGLLSQLTVLENLTVGASRVQRSRIDDVLDLFPMLRDRLYQRVSLLSGGQQQMVALGRALLRDPKYLLLDEPGLGLAPVVIEEIYGYIAELCSRGMGVLLVEQSVTRAAGVADELVLLRVGAVDRIVDTDSKAHVDQLVADAFGVHH</sequence>
<dbReference type="SMART" id="SM00382">
    <property type="entry name" value="AAA"/>
    <property type="match status" value="1"/>
</dbReference>
<dbReference type="AlphaFoldDB" id="A0A386WGQ4"/>
<evidence type="ECO:0000313" key="8">
    <source>
        <dbReference type="Proteomes" id="UP000267804"/>
    </source>
</evidence>
<evidence type="ECO:0000256" key="4">
    <source>
        <dbReference type="ARBA" id="ARBA00022840"/>
    </source>
</evidence>
<evidence type="ECO:0000256" key="1">
    <source>
        <dbReference type="ARBA" id="ARBA00005417"/>
    </source>
</evidence>
<protein>
    <submittedName>
        <fullName evidence="7">ABC transporter ATP-binding protein</fullName>
    </submittedName>
</protein>
<keyword evidence="2" id="KW-0813">Transport</keyword>
<dbReference type="InterPro" id="IPR017871">
    <property type="entry name" value="ABC_transporter-like_CS"/>
</dbReference>
<name>A0A386WGQ4_9ACTN</name>
<evidence type="ECO:0000313" key="7">
    <source>
        <dbReference type="EMBL" id="AYF26858.1"/>
    </source>
</evidence>
<evidence type="ECO:0000256" key="2">
    <source>
        <dbReference type="ARBA" id="ARBA00022448"/>
    </source>
</evidence>
<dbReference type="PROSITE" id="PS00211">
    <property type="entry name" value="ABC_TRANSPORTER_1"/>
    <property type="match status" value="1"/>
</dbReference>
<dbReference type="PANTHER" id="PTHR43820:SF4">
    <property type="entry name" value="HIGH-AFFINITY BRANCHED-CHAIN AMINO ACID TRANSPORT ATP-BINDING PROTEIN LIVF"/>
    <property type="match status" value="1"/>
</dbReference>
<dbReference type="CDD" id="cd03224">
    <property type="entry name" value="ABC_TM1139_LivF_branched"/>
    <property type="match status" value="1"/>
</dbReference>
<dbReference type="Gene3D" id="3.40.50.300">
    <property type="entry name" value="P-loop containing nucleotide triphosphate hydrolases"/>
    <property type="match status" value="1"/>
</dbReference>
<dbReference type="SUPFAM" id="SSF52540">
    <property type="entry name" value="P-loop containing nucleoside triphosphate hydrolases"/>
    <property type="match status" value="1"/>
</dbReference>
<dbReference type="InterPro" id="IPR027417">
    <property type="entry name" value="P-loop_NTPase"/>
</dbReference>
<dbReference type="GO" id="GO:0016887">
    <property type="term" value="F:ATP hydrolysis activity"/>
    <property type="evidence" value="ECO:0007669"/>
    <property type="project" value="InterPro"/>
</dbReference>
<keyword evidence="5" id="KW-0029">Amino-acid transport</keyword>
<comment type="similarity">
    <text evidence="1">Belongs to the ABC transporter superfamily.</text>
</comment>
<dbReference type="InterPro" id="IPR003593">
    <property type="entry name" value="AAA+_ATPase"/>
</dbReference>
<keyword evidence="4 7" id="KW-0067">ATP-binding</keyword>
<keyword evidence="3" id="KW-0547">Nucleotide-binding</keyword>
<reference evidence="7 8" key="1">
    <citation type="submission" date="2017-10" db="EMBL/GenBank/DDBJ databases">
        <title>Integration of genomic and chemical information greatly accelerates assignment of the full stereostructure of myelolactone, a potent inhibitor of myeloma from a marine-derived Micromonospora.</title>
        <authorList>
            <person name="Kim M.C."/>
            <person name="Machado H."/>
            <person name="Jensen P.R."/>
            <person name="Fenical W."/>
        </authorList>
    </citation>
    <scope>NUCLEOTIDE SEQUENCE [LARGE SCALE GENOMIC DNA]</scope>
    <source>
        <strain evidence="7 8">CNY-010</strain>
    </source>
</reference>
<dbReference type="InterPro" id="IPR003439">
    <property type="entry name" value="ABC_transporter-like_ATP-bd"/>
</dbReference>
<feature type="domain" description="ABC transporter" evidence="6">
    <location>
        <begin position="1"/>
        <end position="229"/>
    </location>
</feature>
<dbReference type="Pfam" id="PF00005">
    <property type="entry name" value="ABC_tran"/>
    <property type="match status" value="1"/>
</dbReference>
<dbReference type="PROSITE" id="PS50893">
    <property type="entry name" value="ABC_TRANSPORTER_2"/>
    <property type="match status" value="1"/>
</dbReference>
<dbReference type="EMBL" id="CP024087">
    <property type="protein sequence ID" value="AYF26858.1"/>
    <property type="molecule type" value="Genomic_DNA"/>
</dbReference>
<dbReference type="InterPro" id="IPR052156">
    <property type="entry name" value="BCAA_Transport_ATP-bd_LivF"/>
</dbReference>
<organism evidence="7 8">
    <name type="scientific">Micromonospora tulbaghiae</name>
    <dbReference type="NCBI Taxonomy" id="479978"/>
    <lineage>
        <taxon>Bacteria</taxon>
        <taxon>Bacillati</taxon>
        <taxon>Actinomycetota</taxon>
        <taxon>Actinomycetes</taxon>
        <taxon>Micromonosporales</taxon>
        <taxon>Micromonosporaceae</taxon>
        <taxon>Micromonospora</taxon>
    </lineage>
</organism>
<evidence type="ECO:0000259" key="6">
    <source>
        <dbReference type="PROSITE" id="PS50893"/>
    </source>
</evidence>
<dbReference type="GO" id="GO:0005524">
    <property type="term" value="F:ATP binding"/>
    <property type="evidence" value="ECO:0007669"/>
    <property type="project" value="UniProtKB-KW"/>
</dbReference>